<dbReference type="EMBL" id="CP017157">
    <property type="protein sequence ID" value="AOP49153.1"/>
    <property type="molecule type" value="Genomic_DNA"/>
</dbReference>
<dbReference type="KEGG" id="slc:SL103_25475"/>
<dbReference type="Proteomes" id="UP000094094">
    <property type="component" value="Chromosome"/>
</dbReference>
<dbReference type="RefSeq" id="WP_069571269.1">
    <property type="nucleotide sequence ID" value="NZ_CP017157.1"/>
</dbReference>
<dbReference type="InterPro" id="IPR010290">
    <property type="entry name" value="TM_effector"/>
</dbReference>
<dbReference type="PANTHER" id="PTHR23513:SF9">
    <property type="entry name" value="ENTEROBACTIN EXPORTER ENTS"/>
    <property type="match status" value="1"/>
</dbReference>
<reference evidence="8 9" key="1">
    <citation type="submission" date="2016-09" db="EMBL/GenBank/DDBJ databases">
        <title>Complete genome sequencing of Streptomyces lydicus 103 and metabolic pathways analysis of antibiotic biosynthesis.</title>
        <authorList>
            <person name="Jia N."/>
            <person name="Ding M.-Z."/>
            <person name="Gao F."/>
            <person name="Yuan Y.-J."/>
        </authorList>
    </citation>
    <scope>NUCLEOTIDE SEQUENCE [LARGE SCALE GENOMIC DNA]</scope>
    <source>
        <strain evidence="8 9">103</strain>
    </source>
</reference>
<organism evidence="8 9">
    <name type="scientific">Streptomyces lydicus</name>
    <dbReference type="NCBI Taxonomy" id="47763"/>
    <lineage>
        <taxon>Bacteria</taxon>
        <taxon>Bacillati</taxon>
        <taxon>Actinomycetota</taxon>
        <taxon>Actinomycetes</taxon>
        <taxon>Kitasatosporales</taxon>
        <taxon>Streptomycetaceae</taxon>
        <taxon>Streptomyces</taxon>
    </lineage>
</organism>
<feature type="transmembrane region" description="Helical" evidence="7">
    <location>
        <begin position="228"/>
        <end position="246"/>
    </location>
</feature>
<feature type="transmembrane region" description="Helical" evidence="7">
    <location>
        <begin position="296"/>
        <end position="314"/>
    </location>
</feature>
<protein>
    <recommendedName>
        <fullName evidence="10">MFS transporter</fullName>
    </recommendedName>
</protein>
<dbReference type="CDD" id="cd06173">
    <property type="entry name" value="MFS_MefA_like"/>
    <property type="match status" value="1"/>
</dbReference>
<dbReference type="PANTHER" id="PTHR23513">
    <property type="entry name" value="INTEGRAL MEMBRANE EFFLUX PROTEIN-RELATED"/>
    <property type="match status" value="1"/>
</dbReference>
<evidence type="ECO:0008006" key="10">
    <source>
        <dbReference type="Google" id="ProtNLM"/>
    </source>
</evidence>
<feature type="transmembrane region" description="Helical" evidence="7">
    <location>
        <begin position="154"/>
        <end position="176"/>
    </location>
</feature>
<dbReference type="InterPro" id="IPR036259">
    <property type="entry name" value="MFS_trans_sf"/>
</dbReference>
<keyword evidence="9" id="KW-1185">Reference proteome</keyword>
<sequence>MDDAGRARRVRLLTPLAHRDFRILWIGMSISLLGDGVLLVALAWQVYSLSGSPAAMSAVGVARAVPQVALVLLGGVVSDRFDRRRTMLISDIVRMVCLMALATLALGGTLELWQLIIAVMVYGGAAGFYPPAYDAIVPTLVLKSELVEANALDQFVRPAAVQIGGTALGGVLVAGIGTGGAFAFDAVTFMVSVFCLLCIRPMPPPEQAAGSVWADLLKGLVYVRANSWLWATYVSATFAYLLFLGPAEVLLPYLIKNELGGSAGDLGLVLTCGGLSSVLVALAVGQLGMPSRFMTFIYVSWTLATLAVAGYGLSQGSWQLAAACAAVNGFETAGLIAWATAKQRLVPGALLGRVSSVEWFVSISLLPLSYALAAPVASAVGVRPTLIGAGVLGAVVTLVFLYVPGVRSVDRDSDPRSAKEGT</sequence>
<evidence type="ECO:0000256" key="6">
    <source>
        <dbReference type="ARBA" id="ARBA00023136"/>
    </source>
</evidence>
<keyword evidence="3" id="KW-1003">Cell membrane</keyword>
<accession>A0A1D7VQW5</accession>
<feature type="transmembrane region" description="Helical" evidence="7">
    <location>
        <begin position="53"/>
        <end position="76"/>
    </location>
</feature>
<evidence type="ECO:0000256" key="3">
    <source>
        <dbReference type="ARBA" id="ARBA00022475"/>
    </source>
</evidence>
<feature type="transmembrane region" description="Helical" evidence="7">
    <location>
        <begin position="266"/>
        <end position="284"/>
    </location>
</feature>
<evidence type="ECO:0000256" key="5">
    <source>
        <dbReference type="ARBA" id="ARBA00022989"/>
    </source>
</evidence>
<feature type="transmembrane region" description="Helical" evidence="7">
    <location>
        <begin position="386"/>
        <end position="403"/>
    </location>
</feature>
<keyword evidence="6 7" id="KW-0472">Membrane</keyword>
<feature type="transmembrane region" description="Helical" evidence="7">
    <location>
        <begin position="320"/>
        <end position="339"/>
    </location>
</feature>
<gene>
    <name evidence="8" type="ORF">SL103_25475</name>
</gene>
<proteinExistence type="predicted"/>
<comment type="subcellular location">
    <subcellularLocation>
        <location evidence="1">Cell inner membrane</location>
        <topology evidence="1">Multi-pass membrane protein</topology>
    </subcellularLocation>
</comment>
<dbReference type="GO" id="GO:0005886">
    <property type="term" value="C:plasma membrane"/>
    <property type="evidence" value="ECO:0007669"/>
    <property type="project" value="UniProtKB-SubCell"/>
</dbReference>
<dbReference type="Gene3D" id="1.20.1250.20">
    <property type="entry name" value="MFS general substrate transporter like domains"/>
    <property type="match status" value="1"/>
</dbReference>
<evidence type="ECO:0000256" key="4">
    <source>
        <dbReference type="ARBA" id="ARBA00022692"/>
    </source>
</evidence>
<keyword evidence="2" id="KW-0813">Transport</keyword>
<evidence type="ECO:0000256" key="7">
    <source>
        <dbReference type="SAM" id="Phobius"/>
    </source>
</evidence>
<dbReference type="AlphaFoldDB" id="A0A1D7VQW5"/>
<evidence type="ECO:0000313" key="8">
    <source>
        <dbReference type="EMBL" id="AOP49153.1"/>
    </source>
</evidence>
<dbReference type="Pfam" id="PF05977">
    <property type="entry name" value="MFS_3"/>
    <property type="match status" value="1"/>
</dbReference>
<keyword evidence="4 7" id="KW-0812">Transmembrane</keyword>
<evidence type="ECO:0000256" key="1">
    <source>
        <dbReference type="ARBA" id="ARBA00004429"/>
    </source>
</evidence>
<evidence type="ECO:0000313" key="9">
    <source>
        <dbReference type="Proteomes" id="UP000094094"/>
    </source>
</evidence>
<keyword evidence="5 7" id="KW-1133">Transmembrane helix</keyword>
<name>A0A1D7VQW5_9ACTN</name>
<evidence type="ECO:0000256" key="2">
    <source>
        <dbReference type="ARBA" id="ARBA00022448"/>
    </source>
</evidence>
<dbReference type="SUPFAM" id="SSF103473">
    <property type="entry name" value="MFS general substrate transporter"/>
    <property type="match status" value="1"/>
</dbReference>
<feature type="transmembrane region" description="Helical" evidence="7">
    <location>
        <begin position="21"/>
        <end position="47"/>
    </location>
</feature>
<feature type="transmembrane region" description="Helical" evidence="7">
    <location>
        <begin position="359"/>
        <end position="380"/>
    </location>
</feature>